<protein>
    <submittedName>
        <fullName evidence="2">Uncharacterized protein</fullName>
    </submittedName>
</protein>
<evidence type="ECO:0000313" key="3">
    <source>
        <dbReference type="Proteomes" id="UP001157938"/>
    </source>
</evidence>
<dbReference type="AlphaFoldDB" id="A0AAV0TKI5"/>
<proteinExistence type="predicted"/>
<evidence type="ECO:0000313" key="1">
    <source>
        <dbReference type="EMBL" id="CAH0489045.1"/>
    </source>
</evidence>
<name>A0AAV0TKI5_9STRA</name>
<sequence length="170" mass="19035">MLAGNPNGDLQSLIARPVSQLCLRAKYVDNRNANLCTQPTELLNPRCASVDKIIEITTCCCHRKVKINQTTCWRSPSQSSRLPHVREEDSAAATAPSLPLRARIMNSISCRRGNMYVSPSHADKNCRAQAFTPNWPKMSYAPDPQKVRGRIRQKLTAPFHSPFVKHLGKL</sequence>
<accession>A0AAV0TKI5</accession>
<reference evidence="2" key="2">
    <citation type="submission" date="2022-12" db="EMBL/GenBank/DDBJ databases">
        <authorList>
            <person name="Webb A."/>
        </authorList>
    </citation>
    <scope>NUCLEOTIDE SEQUENCE</scope>
    <source>
        <strain evidence="2">Pf2</strain>
    </source>
</reference>
<keyword evidence="3" id="KW-1185">Reference proteome</keyword>
<evidence type="ECO:0000313" key="2">
    <source>
        <dbReference type="EMBL" id="CAI5722988.1"/>
    </source>
</evidence>
<dbReference type="EMBL" id="CANTFK010000673">
    <property type="protein sequence ID" value="CAI5722988.1"/>
    <property type="molecule type" value="Genomic_DNA"/>
</dbReference>
<organism evidence="2 4">
    <name type="scientific">Peronospora farinosa</name>
    <dbReference type="NCBI Taxonomy" id="134698"/>
    <lineage>
        <taxon>Eukaryota</taxon>
        <taxon>Sar</taxon>
        <taxon>Stramenopiles</taxon>
        <taxon>Oomycota</taxon>
        <taxon>Peronosporomycetes</taxon>
        <taxon>Peronosporales</taxon>
        <taxon>Peronosporaceae</taxon>
        <taxon>Peronospora</taxon>
    </lineage>
</organism>
<dbReference type="Proteomes" id="UP001157938">
    <property type="component" value="Unassembled WGS sequence"/>
</dbReference>
<reference evidence="1 3" key="1">
    <citation type="submission" date="2021-11" db="EMBL/GenBank/DDBJ databases">
        <authorList>
            <person name="Islam A."/>
            <person name="Islam S."/>
            <person name="Flora M.S."/>
            <person name="Rahman M."/>
            <person name="Ziaur R.M."/>
            <person name="Epstein J.H."/>
            <person name="Hassan M."/>
            <person name="Klassen M."/>
            <person name="Woodard K."/>
            <person name="Webb A."/>
            <person name="Webby R.J."/>
            <person name="El Zowalaty M.E."/>
        </authorList>
    </citation>
    <scope>NUCLEOTIDE SEQUENCE [LARGE SCALE GENOMIC DNA]</scope>
    <source>
        <strain evidence="1">Pf1</strain>
    </source>
</reference>
<gene>
    <name evidence="1" type="ORF">PFR001_LOCUS4489</name>
    <name evidence="2" type="ORF">PFR002_LOCUS4565</name>
</gene>
<evidence type="ECO:0000313" key="4">
    <source>
        <dbReference type="Proteomes" id="UP001159659"/>
    </source>
</evidence>
<comment type="caution">
    <text evidence="2">The sequence shown here is derived from an EMBL/GenBank/DDBJ whole genome shotgun (WGS) entry which is preliminary data.</text>
</comment>
<dbReference type="Proteomes" id="UP001159659">
    <property type="component" value="Unassembled WGS sequence"/>
</dbReference>
<dbReference type="EMBL" id="CAKLBC010000963">
    <property type="protein sequence ID" value="CAH0489045.1"/>
    <property type="molecule type" value="Genomic_DNA"/>
</dbReference>